<keyword evidence="2" id="KW-0732">Signal</keyword>
<dbReference type="InterPro" id="IPR000742">
    <property type="entry name" value="EGF"/>
</dbReference>
<dbReference type="Pfam" id="PF12947">
    <property type="entry name" value="EGF_3"/>
    <property type="match status" value="1"/>
</dbReference>
<sequence>MGNQQSGSSSPCDARGFAICAAVPNAVGCKDAGESDFFCTCADGFRYQGRSDTSKCDDINECHLGTHNCTAEVPNSICENTKGSYICVCGDYRELRDGKCEDKNECMANNGGCGANSICNNNSDASVTCSCMPGYEGNGGQPGIDCTDIDECDNDPCPVNSTCINTNGSFKCECAKGFSMGSDGVCVAKNYCDTTEHDCDPILATCKQLVGSYTCECKANLTGNGKKGNCIPKAGYEDLPCELSGGACGQYSECVKGSDGTYSCTAKSFTAQLSTVMSEGLSGETPGWIWGMIAGGALVVVILVLLVVRKFKKKSRNAGEIAYDEYGMADGGASYDQYGYGSTDYYYS</sequence>
<keyword evidence="6" id="KW-1133">Transmembrane helix</keyword>
<dbReference type="Gene3D" id="2.10.25.10">
    <property type="entry name" value="Laminin"/>
    <property type="match status" value="4"/>
</dbReference>
<evidence type="ECO:0000256" key="5">
    <source>
        <dbReference type="PROSITE-ProRule" id="PRU00076"/>
    </source>
</evidence>
<keyword evidence="6" id="KW-0812">Transmembrane</keyword>
<evidence type="ECO:0000256" key="4">
    <source>
        <dbReference type="ARBA" id="ARBA00023157"/>
    </source>
</evidence>
<proteinExistence type="predicted"/>
<keyword evidence="3" id="KW-0677">Repeat</keyword>
<dbReference type="GO" id="GO:0005509">
    <property type="term" value="F:calcium ion binding"/>
    <property type="evidence" value="ECO:0007669"/>
    <property type="project" value="InterPro"/>
</dbReference>
<dbReference type="InterPro" id="IPR001881">
    <property type="entry name" value="EGF-like_Ca-bd_dom"/>
</dbReference>
<accession>A0A086JXI3</accession>
<dbReference type="SMART" id="SM00181">
    <property type="entry name" value="EGF"/>
    <property type="match status" value="5"/>
</dbReference>
<dbReference type="VEuPathDB" id="ToxoDB:TGDOM2_315520"/>
<dbReference type="OrthoDB" id="10045365at2759"/>
<name>A0A086JXI3_TOXGO</name>
<dbReference type="PANTHER" id="PTHR24034:SF209">
    <property type="entry name" value="EGF-LIKE DOMAIN-CONTAINING PROTEIN"/>
    <property type="match status" value="1"/>
</dbReference>
<keyword evidence="1 5" id="KW-0245">EGF-like domain</keyword>
<dbReference type="PROSITE" id="PS00010">
    <property type="entry name" value="ASX_HYDROXYL"/>
    <property type="match status" value="1"/>
</dbReference>
<reference evidence="8 9" key="1">
    <citation type="submission" date="2014-02" db="EMBL/GenBank/DDBJ databases">
        <authorList>
            <person name="Sibley D."/>
            <person name="Venepally P."/>
            <person name="Karamycheva S."/>
            <person name="Hadjithomas M."/>
            <person name="Khan A."/>
            <person name="Brunk B."/>
            <person name="Roos D."/>
            <person name="Caler E."/>
            <person name="Lorenzi H."/>
        </authorList>
    </citation>
    <scope>NUCLEOTIDE SEQUENCE [LARGE SCALE GENOMIC DNA]</scope>
    <source>
        <strain evidence="8 9">GAB2-2007-GAL-DOM2</strain>
    </source>
</reference>
<dbReference type="SUPFAM" id="SSF57196">
    <property type="entry name" value="EGF/Laminin"/>
    <property type="match status" value="1"/>
</dbReference>
<evidence type="ECO:0000256" key="1">
    <source>
        <dbReference type="ARBA" id="ARBA00022536"/>
    </source>
</evidence>
<evidence type="ECO:0000256" key="3">
    <source>
        <dbReference type="ARBA" id="ARBA00022737"/>
    </source>
</evidence>
<dbReference type="FunFam" id="2.10.25.10:FF:000038">
    <property type="entry name" value="Fibrillin 2"/>
    <property type="match status" value="1"/>
</dbReference>
<dbReference type="InterPro" id="IPR018097">
    <property type="entry name" value="EGF_Ca-bd_CS"/>
</dbReference>
<organism evidence="8 9">
    <name type="scientific">Toxoplasma gondii GAB2-2007-GAL-DOM2</name>
    <dbReference type="NCBI Taxonomy" id="1130820"/>
    <lineage>
        <taxon>Eukaryota</taxon>
        <taxon>Sar</taxon>
        <taxon>Alveolata</taxon>
        <taxon>Apicomplexa</taxon>
        <taxon>Conoidasida</taxon>
        <taxon>Coccidia</taxon>
        <taxon>Eucoccidiorida</taxon>
        <taxon>Eimeriorina</taxon>
        <taxon>Sarcocystidae</taxon>
        <taxon>Toxoplasma</taxon>
    </lineage>
</organism>
<protein>
    <submittedName>
        <fullName evidence="8">Calcium binding egf domain-containing protein</fullName>
    </submittedName>
</protein>
<dbReference type="CDD" id="cd00054">
    <property type="entry name" value="EGF_CA"/>
    <property type="match status" value="1"/>
</dbReference>
<feature type="transmembrane region" description="Helical" evidence="6">
    <location>
        <begin position="287"/>
        <end position="308"/>
    </location>
</feature>
<evidence type="ECO:0000259" key="7">
    <source>
        <dbReference type="PROSITE" id="PS50026"/>
    </source>
</evidence>
<dbReference type="SMART" id="SM00179">
    <property type="entry name" value="EGF_CA"/>
    <property type="match status" value="4"/>
</dbReference>
<dbReference type="InterPro" id="IPR049883">
    <property type="entry name" value="NOTCH1_EGF-like"/>
</dbReference>
<dbReference type="Proteomes" id="UP000028837">
    <property type="component" value="Unassembled WGS sequence"/>
</dbReference>
<comment type="caution">
    <text evidence="8">The sequence shown here is derived from an EMBL/GenBank/DDBJ whole genome shotgun (WGS) entry which is preliminary data.</text>
</comment>
<dbReference type="InterPro" id="IPR050751">
    <property type="entry name" value="ECM_structural_protein"/>
</dbReference>
<evidence type="ECO:0000313" key="8">
    <source>
        <dbReference type="EMBL" id="KFG36851.1"/>
    </source>
</evidence>
<dbReference type="SUPFAM" id="SSF57184">
    <property type="entry name" value="Growth factor receptor domain"/>
    <property type="match status" value="1"/>
</dbReference>
<keyword evidence="6" id="KW-0472">Membrane</keyword>
<dbReference type="PROSITE" id="PS50026">
    <property type="entry name" value="EGF_3"/>
    <property type="match status" value="2"/>
</dbReference>
<gene>
    <name evidence="8" type="ORF">TGDOM2_315520</name>
</gene>
<feature type="domain" description="EGF-like" evidence="7">
    <location>
        <begin position="148"/>
        <end position="187"/>
    </location>
</feature>
<dbReference type="InterPro" id="IPR024731">
    <property type="entry name" value="NELL2-like_EGF"/>
</dbReference>
<dbReference type="PROSITE" id="PS01187">
    <property type="entry name" value="EGF_CA"/>
    <property type="match status" value="1"/>
</dbReference>
<dbReference type="PANTHER" id="PTHR24034">
    <property type="entry name" value="EGF-LIKE DOMAIN-CONTAINING PROTEIN"/>
    <property type="match status" value="1"/>
</dbReference>
<comment type="caution">
    <text evidence="5">Lacks conserved residue(s) required for the propagation of feature annotation.</text>
</comment>
<dbReference type="PROSITE" id="PS01186">
    <property type="entry name" value="EGF_2"/>
    <property type="match status" value="1"/>
</dbReference>
<evidence type="ECO:0000256" key="6">
    <source>
        <dbReference type="SAM" id="Phobius"/>
    </source>
</evidence>
<dbReference type="AlphaFoldDB" id="A0A086JXI3"/>
<dbReference type="Pfam" id="PF07645">
    <property type="entry name" value="EGF_CA"/>
    <property type="match status" value="3"/>
</dbReference>
<dbReference type="InterPro" id="IPR009030">
    <property type="entry name" value="Growth_fac_rcpt_cys_sf"/>
</dbReference>
<keyword evidence="4" id="KW-1015">Disulfide bond</keyword>
<dbReference type="EMBL" id="AHZU02001065">
    <property type="protein sequence ID" value="KFG36851.1"/>
    <property type="molecule type" value="Genomic_DNA"/>
</dbReference>
<evidence type="ECO:0000313" key="9">
    <source>
        <dbReference type="Proteomes" id="UP000028837"/>
    </source>
</evidence>
<dbReference type="InterPro" id="IPR000152">
    <property type="entry name" value="EGF-type_Asp/Asn_hydroxyl_site"/>
</dbReference>
<evidence type="ECO:0000256" key="2">
    <source>
        <dbReference type="ARBA" id="ARBA00022729"/>
    </source>
</evidence>
<feature type="domain" description="EGF-like" evidence="7">
    <location>
        <begin position="102"/>
        <end position="141"/>
    </location>
</feature>